<dbReference type="InterPro" id="IPR006626">
    <property type="entry name" value="PbH1"/>
</dbReference>
<protein>
    <submittedName>
        <fullName evidence="2">Parallel beta-helix repeat</fullName>
    </submittedName>
    <submittedName>
        <fullName evidence="3">Parallel_beta-helix repeat</fullName>
    </submittedName>
</protein>
<organism evidence="2">
    <name type="scientific">Hexamita inflata</name>
    <dbReference type="NCBI Taxonomy" id="28002"/>
    <lineage>
        <taxon>Eukaryota</taxon>
        <taxon>Metamonada</taxon>
        <taxon>Diplomonadida</taxon>
        <taxon>Hexamitidae</taxon>
        <taxon>Hexamitinae</taxon>
        <taxon>Hexamita</taxon>
    </lineage>
</organism>
<evidence type="ECO:0000313" key="3">
    <source>
        <dbReference type="EMBL" id="CAL6060333.1"/>
    </source>
</evidence>
<comment type="caution">
    <text evidence="2">The sequence shown here is derived from an EMBL/GenBank/DDBJ whole genome shotgun (WGS) entry which is preliminary data.</text>
</comment>
<reference evidence="3 5" key="2">
    <citation type="submission" date="2024-07" db="EMBL/GenBank/DDBJ databases">
        <authorList>
            <person name="Akdeniz Z."/>
        </authorList>
    </citation>
    <scope>NUCLEOTIDE SEQUENCE [LARGE SCALE GENOMIC DNA]</scope>
</reference>
<evidence type="ECO:0000313" key="4">
    <source>
        <dbReference type="EMBL" id="CAL6083437.1"/>
    </source>
</evidence>
<dbReference type="SMART" id="SM00710">
    <property type="entry name" value="PbH1"/>
    <property type="match status" value="12"/>
</dbReference>
<gene>
    <name evidence="1" type="ORF">HINF_LOCUS24240</name>
    <name evidence="3" type="ORF">HINF_LOCUS49177</name>
    <name evidence="2" type="ORF">HINF_LOCUS51937</name>
    <name evidence="4" type="ORF">HINF_LOCUS61723</name>
</gene>
<sequence length="3321" mass="353687">MNITSSDAVSYLELLGMRLRWSIRICRTHILAQLLIKTRDHTLPAWVGCHLSPNGTIFNSTIRDTNVTSSQFAGGFYAQSVAAVISYSSVANCNISSLTHVAGFIGFLSINVSLQNSTVKNNIINCSTTGAGGFVGSLQSSTTLNLVNDNTTNCSIRGKQQSGGLIGLIDAGDYVQISDCLNGQTLQQSQLLAWRAVSWVRYMHTMPIKYFTDTVYQYIVRELPQVLQLDIISSSTLCCSPCLAGDNYMKLNAQAKLSKLRSNLFRQQHNQRYLHDLAINDTYPRIYDSCDQSAYLATFRHNTTHKSSGTLLARGYAIASNISDAFIDVQDNAYATVVYPLFQSQSSFTNIKIQIGTQVVRAGSLLSTGPTLAITQVNIVSKDGSQITVNATFKLSILAQSTTSVIASDLLLNLSFSTATQGNISLIESATGVFNVTGFQVLGTYQSQGCVALGANTANTSAVIMNNVSFAPSAFNVGNQSSYLFTKVNSSQIKVTNVTVKLGNSSHPALSNFVFVTSTYYYQFGGFVSQMNSTDLQVSDISYDCKQIYKIYYIQYSGLLVGIANSSTSNITMQQICLAHVIKSFSSFSSFGVVGQLEGPIQMKQSNIFMNITSSESVSYFGTVGNALAISPYTNLQNTHISVAVNQNKGSYVAAWVGCHLSPNGTIFNSTIRDTNVSSSQFAGGFYAQSVAAVISYSSVANCNISSLTNVAGFIGHLSINVSLQNSTVKNNIINCDTTGAGGFVGSMQYSTTLNLVNDNTTNCSLRGKSYTGGLIGLIESGDYVQISDCLVQNTTVISTTNMAGGLVGAIYTYYVKIVTTRIQSINISSADYVGLAVGYNKFQYIVLQSMPYGDNYINSILKQNCLNFAITCSDNSTINDIYIDITINDTYIHENMIPCDQPVYATSFDIASVTHPVGPASFAGGYAIASGANISNAFIDVQDNAYATVVYPLFQSQGSFTNIKIQIGTQVAGAGSLLSTGPTLAINQVNIVSKDGSQITVNATFKLSILAQSTTSVIASDLLLNLSFSTATQGNISLIESATGVFNVTGFQVLGTYQSQGCVALGANTANTSAVIMNNVSFAPSAFNVGNQSSYLFTKVNSSQIKLTNVTVKLGNSSHPAMSNFVFVTAVYYYQFGGLVSQMNSTNLQVSDISYDCKQIYKIYYIQYSGLLVGIANSSTSNITMQQICLAHVIKSYSSFSCFGVVGQLEGPIQMKQSNIFMNITSSDAVSYFGTVGYALAISPYTNLQNTHISVAINQNKGSYVAAWVGCHLSPNGTIFNSTIRDTNVTSSQFAGGFYAQSVAAVISYSSVANCNISSLTHVAGFIGFLSINVSLQNSTVKNNIINCSTTGAGGFVGSLQSSTTLNLVNDNTTNCSIRGKQQSGGLIGLIDAGDYVQISDCLVQNTTVISTTSMAGGLVGAIYTYYVKIVTSRIQSINISSADYVGLAVGYNQFQYIVLQSMPYGDNYINSILKQNCLNFAVTCSDNSTINDIYIDITINDTYIHEYMIPCDQSAYATTFDIASATYPVGPASFAGGYAIASSSNISNAFIDVQDNTYATVVYPLFQNQSSFTNIKIQIGTQVAGAGSLLSTSPTLAINQVNIVSKDGSQITVNATFKLSILAQSTTSVIASDLLLNLSFSTATQGNISLIESATGVFNVTGFQVLGTYQSQGCVALGANTANTSAVIMNNVSFAPSAFNVGNQSSYLFTKVNSSQIKLTNVTVKLGNSSHPAMSNFVFVTAVYYYQFGGLVSQMNSTNLQVSDISYDCKQIYKIYYIQYSGLLVGIANSSTSNITMQQICLAHVIKSYSSFSCFGVVGQLEGPIQMKQSNIFMNITSSDAVSYFGTVGYALAISPYTNLQNTHISVAINQNKGSYVAAWVGCHLSPNGTIFNSTIRDTNVTSSQFAGGFYAQSVAAVISYSSVANCNISSLPVFTDSGFLSINVSLQNSTVKNNIINCDTTGAGGFVGSMQYSTTLNLVNDNTTNCSLRGKSYTGGLIGLIESGDYVQISDCLVQNTTVISTTNMAGGLVGAIYTYYVKIVTTRIQSINISSADYVGLAVGYNKFQYIVLQSMPYGDNYINSILKQNCLNFAITCSDNSTINDIYIDITINDTYIHENMIPCDQPVYATSFDIASVTHPVGPASFAGGYAIASGANISNAFIDVQDNAYATVVYPLFQSQGSFTNIKIQIGTQVAGAGSLLSTGPTLAINQVNIVSKDGSQITVNATFKLSILAQSTTSVIASDLLLNLSFSTATQGNISLIESATGVFNVTGFQVLGTYQSQGCVALGANTANTSAVIMNNVSFAPSAFNVGNQSSYLFTKVNSSQIKLTNVTVKLGNSSHPAMSNFVFVTAVYYYQFGGLVSQMNSTNLQVSDISYDCKQIYKIYYIQYSGLLVGIANSSTSNITMQQICLAHVIKSYSSFSCFGVVGQLEGPIQMKQSNIFMNITSSDAVSYFGTVGYALAISPYTNLQNTHISVAINQNKGSYVAAWVGCHLSPNGTIFNSTIRDTNVTSSQFAGGFYAQSVAAVISYSSVANCNISSLTHVAGFIGFLSINVSLQNSTVKNNIINCSTTGAGGFVGSLQSSTTLNLVNDNTTNCSIRGKQQSGGLIGLIDAGDYVQISDCLVQNTTVISTTSMAGGLVGAIYTYYVKIVTSRIQSINISSADYVGLAVGYNQFQYIVLQSMPYGDNYINSILKQNCLNFAVTCSDNSTINDIYIDITINDTYIHEYMIPCDQSAYATTFDIASATYPVGPASFAGGYAIASSSNISNAFIDVQDNTYATVVYPLFQNQSSFTNIKIQIGTQVAGAGSLLSTSPTLAINQVNIVSKDGSQITVNATFKLSILAQSTTSVIASDLLLNLSFSTATQGNISLIESATGVFNVTGFQVLGTYQSQGCVALGANTANTSAVIMNNVSFAPSAFNVGNQSSYLFTKVNSSQIKLTNVTVKLGNSSHPAMSNFVFVTAVYYYQFGGLVSQMNSTNLQVSDISYDCKQIYKIYYIQYSGLLVGIANSSTSNITMQQICLAHVIKSYSSFSCFGVVGQLEGPIQMKQSNIFMNITSSDAVSYFGTVGYALAISPYTNLQNTHISVAINQNKGSYVAAWVGCHLSPNGTIFNSTIRDTNVTSSQFAGGFYAQSVAAVISYSSVANCNISSLTHVAGFIAHAASIISILNCIAENSLFQCNNSNCGGFIGYLNPAATLNLIANTSNISLTGASYIGGLIGEVSNCNVNISSQVFNTSITATNQRAAAFIGHSSASNMNISSSRIEAITIQCATYYGLIIGYSTYSFTISNSTMIGSNYLNGILKQNCANFANSC</sequence>
<dbReference type="Gene3D" id="2.160.20.110">
    <property type="match status" value="3"/>
</dbReference>
<dbReference type="EMBL" id="CATOUU010000637">
    <property type="protein sequence ID" value="CAI9936595.1"/>
    <property type="molecule type" value="Genomic_DNA"/>
</dbReference>
<dbReference type="EMBL" id="CAXDID020000229">
    <property type="protein sequence ID" value="CAL6060333.1"/>
    <property type="molecule type" value="Genomic_DNA"/>
</dbReference>
<evidence type="ECO:0000313" key="2">
    <source>
        <dbReference type="EMBL" id="CAI9964292.1"/>
    </source>
</evidence>
<dbReference type="EMBL" id="CAXDID020000372">
    <property type="protein sequence ID" value="CAL6083437.1"/>
    <property type="molecule type" value="Genomic_DNA"/>
</dbReference>
<keyword evidence="5" id="KW-1185">Reference proteome</keyword>
<accession>A0AA86R0Z2</accession>
<evidence type="ECO:0000313" key="1">
    <source>
        <dbReference type="EMBL" id="CAI9936595.1"/>
    </source>
</evidence>
<name>A0AA86R0Z2_9EUKA</name>
<dbReference type="EMBL" id="CATOUU010000974">
    <property type="protein sequence ID" value="CAI9964292.1"/>
    <property type="molecule type" value="Genomic_DNA"/>
</dbReference>
<proteinExistence type="predicted"/>
<dbReference type="Proteomes" id="UP001642409">
    <property type="component" value="Unassembled WGS sequence"/>
</dbReference>
<evidence type="ECO:0000313" key="5">
    <source>
        <dbReference type="Proteomes" id="UP001642409"/>
    </source>
</evidence>
<reference evidence="2" key="1">
    <citation type="submission" date="2023-06" db="EMBL/GenBank/DDBJ databases">
        <authorList>
            <person name="Kurt Z."/>
        </authorList>
    </citation>
    <scope>NUCLEOTIDE SEQUENCE</scope>
</reference>